<dbReference type="EMBL" id="JARJCW010000033">
    <property type="protein sequence ID" value="KAJ7208482.1"/>
    <property type="molecule type" value="Genomic_DNA"/>
</dbReference>
<organism evidence="2 3">
    <name type="scientific">Mycena pura</name>
    <dbReference type="NCBI Taxonomy" id="153505"/>
    <lineage>
        <taxon>Eukaryota</taxon>
        <taxon>Fungi</taxon>
        <taxon>Dikarya</taxon>
        <taxon>Basidiomycota</taxon>
        <taxon>Agaricomycotina</taxon>
        <taxon>Agaricomycetes</taxon>
        <taxon>Agaricomycetidae</taxon>
        <taxon>Agaricales</taxon>
        <taxon>Marasmiineae</taxon>
        <taxon>Mycenaceae</taxon>
        <taxon>Mycena</taxon>
    </lineage>
</organism>
<dbReference type="Gene3D" id="2.40.40.10">
    <property type="entry name" value="RlpA-like domain"/>
    <property type="match status" value="1"/>
</dbReference>
<keyword evidence="3" id="KW-1185">Reference proteome</keyword>
<feature type="compositionally biased region" description="Low complexity" evidence="1">
    <location>
        <begin position="11"/>
        <end position="24"/>
    </location>
</feature>
<dbReference type="Proteomes" id="UP001219525">
    <property type="component" value="Unassembled WGS sequence"/>
</dbReference>
<name>A0AAD6Y9C0_9AGAR</name>
<dbReference type="SUPFAM" id="SSF50685">
    <property type="entry name" value="Barwin-like endoglucanases"/>
    <property type="match status" value="1"/>
</dbReference>
<feature type="compositionally biased region" description="Basic residues" evidence="1">
    <location>
        <begin position="103"/>
        <end position="112"/>
    </location>
</feature>
<protein>
    <submittedName>
        <fullName evidence="2">Uncharacterized protein</fullName>
    </submittedName>
</protein>
<dbReference type="InterPro" id="IPR036908">
    <property type="entry name" value="RlpA-like_sf"/>
</dbReference>
<proteinExistence type="predicted"/>
<sequence length="168" mass="18432">MFSPQARDSRPIAPGPAQAAPARAVKPRPLAKKSTLEPGKKDNGPNDRVSSAPEHTRTAATNQAPKRKSVELAELDPESEDRLERLPQGKLRKAKVEMEVQRRKQPARRGGHVTRSSLPTVNLHTIITTVVDRCATCGPNDIDLSPAAFEQFAPLSTGRVHDVNWRIL</sequence>
<feature type="region of interest" description="Disordered" evidence="1">
    <location>
        <begin position="1"/>
        <end position="115"/>
    </location>
</feature>
<reference evidence="2" key="1">
    <citation type="submission" date="2023-03" db="EMBL/GenBank/DDBJ databases">
        <title>Massive genome expansion in bonnet fungi (Mycena s.s.) driven by repeated elements and novel gene families across ecological guilds.</title>
        <authorList>
            <consortium name="Lawrence Berkeley National Laboratory"/>
            <person name="Harder C.B."/>
            <person name="Miyauchi S."/>
            <person name="Viragh M."/>
            <person name="Kuo A."/>
            <person name="Thoen E."/>
            <person name="Andreopoulos B."/>
            <person name="Lu D."/>
            <person name="Skrede I."/>
            <person name="Drula E."/>
            <person name="Henrissat B."/>
            <person name="Morin E."/>
            <person name="Kohler A."/>
            <person name="Barry K."/>
            <person name="LaButti K."/>
            <person name="Morin E."/>
            <person name="Salamov A."/>
            <person name="Lipzen A."/>
            <person name="Mereny Z."/>
            <person name="Hegedus B."/>
            <person name="Baldrian P."/>
            <person name="Stursova M."/>
            <person name="Weitz H."/>
            <person name="Taylor A."/>
            <person name="Grigoriev I.V."/>
            <person name="Nagy L.G."/>
            <person name="Martin F."/>
            <person name="Kauserud H."/>
        </authorList>
    </citation>
    <scope>NUCLEOTIDE SEQUENCE</scope>
    <source>
        <strain evidence="2">9144</strain>
    </source>
</reference>
<dbReference type="AlphaFoldDB" id="A0AAD6Y9C0"/>
<comment type="caution">
    <text evidence="2">The sequence shown here is derived from an EMBL/GenBank/DDBJ whole genome shotgun (WGS) entry which is preliminary data.</text>
</comment>
<dbReference type="CDD" id="cd22191">
    <property type="entry name" value="DPBB_RlpA_EXP_N-like"/>
    <property type="match status" value="1"/>
</dbReference>
<evidence type="ECO:0000256" key="1">
    <source>
        <dbReference type="SAM" id="MobiDB-lite"/>
    </source>
</evidence>
<evidence type="ECO:0000313" key="2">
    <source>
        <dbReference type="EMBL" id="KAJ7208482.1"/>
    </source>
</evidence>
<accession>A0AAD6Y9C0</accession>
<gene>
    <name evidence="2" type="ORF">GGX14DRAFT_566713</name>
</gene>
<feature type="compositionally biased region" description="Basic and acidic residues" evidence="1">
    <location>
        <begin position="34"/>
        <end position="45"/>
    </location>
</feature>
<evidence type="ECO:0000313" key="3">
    <source>
        <dbReference type="Proteomes" id="UP001219525"/>
    </source>
</evidence>